<sequence length="248" mass="28708">MQFKLILLLCLVCCLRTTLSKSIRSKEDALKSGFDCVLRAGREMFINTRIGYTRDAYVQSVEKSTGDVTNHKYCTILDNKHYCKTWNIYGPKQKLLSAYKYRVRDAKTDEIIWEGSDYVIPQNLLFYCYKSHNIEKIHVDHTDNIVTLSWKKNYWDSKFSPKHTLTIDGAKNGQELDQKDCGRELCQILIVQNNGECVHGLKKVCVKTKFDLKDGKNEYKQRHMVETCTTYNELCSNTFSNIIGPSLS</sequence>
<keyword evidence="1" id="KW-0732">Signal</keyword>
<evidence type="ECO:0000313" key="2">
    <source>
        <dbReference type="EnsemblMetazoa" id="CLYHEMP023320.1"/>
    </source>
</evidence>
<proteinExistence type="predicted"/>
<dbReference type="EnsemblMetazoa" id="CLYHEMT023320.1">
    <property type="protein sequence ID" value="CLYHEMP023320.1"/>
    <property type="gene ID" value="CLYHEMG023320"/>
</dbReference>
<accession>A0A7M5XGV7</accession>
<keyword evidence="3" id="KW-1185">Reference proteome</keyword>
<protein>
    <recommendedName>
        <fullName evidence="4">Cnidarian restricted protein</fullName>
    </recommendedName>
</protein>
<dbReference type="AlphaFoldDB" id="A0A7M5XGV7"/>
<dbReference type="Proteomes" id="UP000594262">
    <property type="component" value="Unplaced"/>
</dbReference>
<organism evidence="2 3">
    <name type="scientific">Clytia hemisphaerica</name>
    <dbReference type="NCBI Taxonomy" id="252671"/>
    <lineage>
        <taxon>Eukaryota</taxon>
        <taxon>Metazoa</taxon>
        <taxon>Cnidaria</taxon>
        <taxon>Hydrozoa</taxon>
        <taxon>Hydroidolina</taxon>
        <taxon>Leptothecata</taxon>
        <taxon>Obeliida</taxon>
        <taxon>Clytiidae</taxon>
        <taxon>Clytia</taxon>
    </lineage>
</organism>
<evidence type="ECO:0000313" key="3">
    <source>
        <dbReference type="Proteomes" id="UP000594262"/>
    </source>
</evidence>
<feature type="chain" id="PRO_5029736047" description="Cnidarian restricted protein" evidence="1">
    <location>
        <begin position="21"/>
        <end position="248"/>
    </location>
</feature>
<feature type="signal peptide" evidence="1">
    <location>
        <begin position="1"/>
        <end position="20"/>
    </location>
</feature>
<name>A0A7M5XGV7_9CNID</name>
<evidence type="ECO:0008006" key="4">
    <source>
        <dbReference type="Google" id="ProtNLM"/>
    </source>
</evidence>
<reference evidence="2" key="1">
    <citation type="submission" date="2021-01" db="UniProtKB">
        <authorList>
            <consortium name="EnsemblMetazoa"/>
        </authorList>
    </citation>
    <scope>IDENTIFICATION</scope>
</reference>
<evidence type="ECO:0000256" key="1">
    <source>
        <dbReference type="SAM" id="SignalP"/>
    </source>
</evidence>